<dbReference type="EMBL" id="JABFAD010000002">
    <property type="protein sequence ID" value="MBA0791816.1"/>
    <property type="molecule type" value="Genomic_DNA"/>
</dbReference>
<protein>
    <submittedName>
        <fullName evidence="1">Uncharacterized protein</fullName>
    </submittedName>
</protein>
<organism evidence="1 2">
    <name type="scientific">Gossypium harknessii</name>
    <dbReference type="NCBI Taxonomy" id="34285"/>
    <lineage>
        <taxon>Eukaryota</taxon>
        <taxon>Viridiplantae</taxon>
        <taxon>Streptophyta</taxon>
        <taxon>Embryophyta</taxon>
        <taxon>Tracheophyta</taxon>
        <taxon>Spermatophyta</taxon>
        <taxon>Magnoliopsida</taxon>
        <taxon>eudicotyledons</taxon>
        <taxon>Gunneridae</taxon>
        <taxon>Pentapetalae</taxon>
        <taxon>rosids</taxon>
        <taxon>malvids</taxon>
        <taxon>Malvales</taxon>
        <taxon>Malvaceae</taxon>
        <taxon>Malvoideae</taxon>
        <taxon>Gossypium</taxon>
    </lineage>
</organism>
<evidence type="ECO:0000313" key="1">
    <source>
        <dbReference type="EMBL" id="MBA0791816.1"/>
    </source>
</evidence>
<keyword evidence="2" id="KW-1185">Reference proteome</keyword>
<proteinExistence type="predicted"/>
<evidence type="ECO:0000313" key="2">
    <source>
        <dbReference type="Proteomes" id="UP000593560"/>
    </source>
</evidence>
<dbReference type="OrthoDB" id="8891264at2759"/>
<name>A0A7J9G2M8_9ROSI</name>
<comment type="caution">
    <text evidence="1">The sequence shown here is derived from an EMBL/GenBank/DDBJ whole genome shotgun (WGS) entry which is preliminary data.</text>
</comment>
<dbReference type="Proteomes" id="UP000593560">
    <property type="component" value="Unassembled WGS sequence"/>
</dbReference>
<accession>A0A7J9G2M8</accession>
<sequence>MSPEYAIQGRFSKKSDGSVLEFYCLRLLVEEKTQAFSTIRIILASWNMSGNYGTKVTFGA</sequence>
<reference evidence="1 2" key="1">
    <citation type="journal article" date="2019" name="Genome Biol. Evol.">
        <title>Insights into the evolution of the New World diploid cottons (Gossypium, subgenus Houzingenia) based on genome sequencing.</title>
        <authorList>
            <person name="Grover C.E."/>
            <person name="Arick M.A. 2nd"/>
            <person name="Thrash A."/>
            <person name="Conover J.L."/>
            <person name="Sanders W.S."/>
            <person name="Peterson D.G."/>
            <person name="Frelichowski J.E."/>
            <person name="Scheffler J.A."/>
            <person name="Scheffler B.E."/>
            <person name="Wendel J.F."/>
        </authorList>
    </citation>
    <scope>NUCLEOTIDE SEQUENCE [LARGE SCALE GENOMIC DNA]</scope>
    <source>
        <strain evidence="1">0</strain>
        <tissue evidence="1">Leaf</tissue>
    </source>
</reference>
<dbReference type="AlphaFoldDB" id="A0A7J9G2M8"/>
<gene>
    <name evidence="1" type="ORF">Gohar_016368</name>
</gene>